<dbReference type="GO" id="GO:0008883">
    <property type="term" value="F:glutamyl-tRNA reductase activity"/>
    <property type="evidence" value="ECO:0007669"/>
    <property type="project" value="UniProtKB-UniRule"/>
</dbReference>
<reference evidence="18" key="1">
    <citation type="journal article" date="2014" name="Int. J. Syst. Evol. Microbiol.">
        <title>Complete genome sequence of Corynebacterium casei LMG S-19264T (=DSM 44701T), isolated from a smear-ripened cheese.</title>
        <authorList>
            <consortium name="US DOE Joint Genome Institute (JGI-PGF)"/>
            <person name="Walter F."/>
            <person name="Albersmeier A."/>
            <person name="Kalinowski J."/>
            <person name="Ruckert C."/>
        </authorList>
    </citation>
    <scope>NUCLEOTIDE SEQUENCE</scope>
    <source>
        <strain evidence="18">KCTC 42731</strain>
    </source>
</reference>
<dbReference type="FunFam" id="3.40.50.720:FF:000031">
    <property type="entry name" value="Glutamyl-tRNA reductase"/>
    <property type="match status" value="1"/>
</dbReference>
<comment type="subunit">
    <text evidence="9">Homodimer.</text>
</comment>
<evidence type="ECO:0000256" key="4">
    <source>
        <dbReference type="ARBA" id="ARBA00022857"/>
    </source>
</evidence>
<dbReference type="CDD" id="cd05213">
    <property type="entry name" value="NAD_bind_Glutamyl_tRNA_reduct"/>
    <property type="match status" value="1"/>
</dbReference>
<evidence type="ECO:0000256" key="5">
    <source>
        <dbReference type="ARBA" id="ARBA00023002"/>
    </source>
</evidence>
<dbReference type="InterPro" id="IPR006151">
    <property type="entry name" value="Shikm_DH/Glu-tRNA_Rdtase"/>
</dbReference>
<dbReference type="PANTHER" id="PTHR43013">
    <property type="entry name" value="GLUTAMYL-TRNA REDUCTASE"/>
    <property type="match status" value="1"/>
</dbReference>
<accession>A0A919BKW0</accession>
<comment type="caution">
    <text evidence="18">The sequence shown here is derived from an EMBL/GenBank/DDBJ whole genome shotgun (WGS) entry which is preliminary data.</text>
</comment>
<dbReference type="InterPro" id="IPR036291">
    <property type="entry name" value="NAD(P)-bd_dom_sf"/>
</dbReference>
<keyword evidence="5 9" id="KW-0560">Oxidoreductase</keyword>
<dbReference type="InterPro" id="IPR018214">
    <property type="entry name" value="GluRdtase_CS"/>
</dbReference>
<dbReference type="InterPro" id="IPR036343">
    <property type="entry name" value="GluRdtase_N_sf"/>
</dbReference>
<sequence>MPALVGYLQSQLLGQYLRIMPIVAVGINHKTAPVAVREKISFNPDNLSSALQEMLDEVSCKEAAILSTCNRTELYLVQNESIDQTQAKIISWLEQHHGVPASSIIPSLYWHSDKQAVNHMMRVACGLDSLVLGEPQILGQMKQAYSQAKAAGSLALVMDRLFQRTFGVAKQVRTETEIGASAVSVAFAAVNLAKHIFASLEKAKVLLVGAGETIELVAKHLYENKVGKITVANRTLSRAEQMASQIGADVITLAQIPEHIADADIVISSTGSTLPIIGKGMVEKALTKRKHRPVFMVDLAVPRDIEEQVADLEDVFLYTVDDLQGIIAKNIENRRKAAVEAESIVSEQSDVFMAWMRGLNTQDTVVSYRNQCLEERDALLEKALLQLKANKNPEAVVAELATKLTNKFMHAPTSAIQSAAQGGELDKIVYLRDIFNIDN</sequence>
<feature type="binding site" evidence="9 11">
    <location>
        <position position="140"/>
    </location>
    <ligand>
        <name>substrate</name>
    </ligand>
</feature>
<dbReference type="Pfam" id="PF00745">
    <property type="entry name" value="GlutR_dimer"/>
    <property type="match status" value="1"/>
</dbReference>
<dbReference type="Proteomes" id="UP000623842">
    <property type="component" value="Unassembled WGS sequence"/>
</dbReference>
<dbReference type="Pfam" id="PF01488">
    <property type="entry name" value="Shikimate_DH"/>
    <property type="match status" value="1"/>
</dbReference>
<feature type="site" description="Important for activity" evidence="9 13">
    <location>
        <position position="119"/>
    </location>
</feature>
<evidence type="ECO:0000256" key="13">
    <source>
        <dbReference type="PIRSR" id="PIRSR000445-4"/>
    </source>
</evidence>
<evidence type="ECO:0000259" key="17">
    <source>
        <dbReference type="Pfam" id="PF05201"/>
    </source>
</evidence>
<evidence type="ECO:0000259" key="15">
    <source>
        <dbReference type="Pfam" id="PF00745"/>
    </source>
</evidence>
<name>A0A919BKW0_9GAMM</name>
<comment type="similarity">
    <text evidence="2 9 14">Belongs to the glutamyl-tRNA reductase family.</text>
</comment>
<feature type="active site" description="Nucleophile" evidence="9 10">
    <location>
        <position position="69"/>
    </location>
</feature>
<evidence type="ECO:0000256" key="3">
    <source>
        <dbReference type="ARBA" id="ARBA00012970"/>
    </source>
</evidence>
<dbReference type="SUPFAM" id="SSF51735">
    <property type="entry name" value="NAD(P)-binding Rossmann-fold domains"/>
    <property type="match status" value="1"/>
</dbReference>
<evidence type="ECO:0000256" key="14">
    <source>
        <dbReference type="RuleBase" id="RU000584"/>
    </source>
</evidence>
<evidence type="ECO:0000256" key="6">
    <source>
        <dbReference type="ARBA" id="ARBA00023244"/>
    </source>
</evidence>
<dbReference type="SUPFAM" id="SSF69075">
    <property type="entry name" value="Glutamyl tRNA-reductase dimerization domain"/>
    <property type="match status" value="1"/>
</dbReference>
<evidence type="ECO:0000256" key="11">
    <source>
        <dbReference type="PIRSR" id="PIRSR000445-2"/>
    </source>
</evidence>
<feature type="binding site" evidence="9 11">
    <location>
        <position position="129"/>
    </location>
    <ligand>
        <name>substrate</name>
    </ligand>
</feature>
<dbReference type="PANTHER" id="PTHR43013:SF1">
    <property type="entry name" value="GLUTAMYL-TRNA REDUCTASE"/>
    <property type="match status" value="1"/>
</dbReference>
<feature type="binding site" evidence="9 11">
    <location>
        <begin position="68"/>
        <end position="71"/>
    </location>
    <ligand>
        <name>substrate</name>
    </ligand>
</feature>
<dbReference type="PROSITE" id="PS00747">
    <property type="entry name" value="GLUTR"/>
    <property type="match status" value="1"/>
</dbReference>
<keyword evidence="4 9" id="KW-0521">NADP</keyword>
<evidence type="ECO:0000259" key="16">
    <source>
        <dbReference type="Pfam" id="PF01488"/>
    </source>
</evidence>
<dbReference type="InterPro" id="IPR015896">
    <property type="entry name" value="4pyrrol_synth_GluRdtase_dimer"/>
</dbReference>
<keyword evidence="6 9" id="KW-0627">Porphyrin biosynthesis</keyword>
<evidence type="ECO:0000256" key="9">
    <source>
        <dbReference type="HAMAP-Rule" id="MF_00087"/>
    </source>
</evidence>
<dbReference type="EC" id="1.2.1.70" evidence="3 9"/>
<comment type="pathway">
    <text evidence="1 9 14">Porphyrin-containing compound metabolism; protoporphyrin-IX biosynthesis; 5-aminolevulinate from L-glutamyl-tRNA(Glu): step 1/2.</text>
</comment>
<comment type="domain">
    <text evidence="9">Possesses an unusual extended V-shaped dimeric structure with each monomer consisting of three distinct domains arranged along a curved 'spinal' alpha-helix. The N-terminal catalytic domain specifically recognizes the glutamate moiety of the substrate. The second domain is the NADPH-binding domain, and the third C-terminal domain is responsible for dimerization.</text>
</comment>
<feature type="binding site" evidence="9 11">
    <location>
        <begin position="134"/>
        <end position="136"/>
    </location>
    <ligand>
        <name>substrate</name>
    </ligand>
</feature>
<gene>
    <name evidence="9 18" type="primary">hemA</name>
    <name evidence="18" type="ORF">GCM10017161_24870</name>
</gene>
<keyword evidence="19" id="KW-1185">Reference proteome</keyword>
<feature type="domain" description="Quinate/shikimate 5-dehydrogenase/glutamyl-tRNA reductase" evidence="16">
    <location>
        <begin position="192"/>
        <end position="326"/>
    </location>
</feature>
<dbReference type="Pfam" id="PF05201">
    <property type="entry name" value="GlutR_N"/>
    <property type="match status" value="1"/>
</dbReference>
<dbReference type="Gene3D" id="3.40.50.720">
    <property type="entry name" value="NAD(P)-binding Rossmann-like Domain"/>
    <property type="match status" value="1"/>
</dbReference>
<dbReference type="EMBL" id="BNCK01000005">
    <property type="protein sequence ID" value="GHF95586.1"/>
    <property type="molecule type" value="Genomic_DNA"/>
</dbReference>
<evidence type="ECO:0000313" key="19">
    <source>
        <dbReference type="Proteomes" id="UP000623842"/>
    </source>
</evidence>
<dbReference type="AlphaFoldDB" id="A0A919BKW0"/>
<dbReference type="NCBIfam" id="TIGR01035">
    <property type="entry name" value="hemA"/>
    <property type="match status" value="1"/>
</dbReference>
<evidence type="ECO:0000256" key="12">
    <source>
        <dbReference type="PIRSR" id="PIRSR000445-3"/>
    </source>
</evidence>
<feature type="binding site" evidence="9 12">
    <location>
        <begin position="209"/>
        <end position="214"/>
    </location>
    <ligand>
        <name>NADP(+)</name>
        <dbReference type="ChEBI" id="CHEBI:58349"/>
    </ligand>
</feature>
<reference evidence="18" key="2">
    <citation type="submission" date="2020-09" db="EMBL/GenBank/DDBJ databases">
        <authorList>
            <person name="Sun Q."/>
            <person name="Kim S."/>
        </authorList>
    </citation>
    <scope>NUCLEOTIDE SEQUENCE</scope>
    <source>
        <strain evidence="18">KCTC 42731</strain>
    </source>
</reference>
<dbReference type="FunFam" id="3.30.460.30:FF:000001">
    <property type="entry name" value="Glutamyl-tRNA reductase"/>
    <property type="match status" value="1"/>
</dbReference>
<evidence type="ECO:0000256" key="1">
    <source>
        <dbReference type="ARBA" id="ARBA00005059"/>
    </source>
</evidence>
<protein>
    <recommendedName>
        <fullName evidence="8 9">Glutamyl-tRNA reductase</fullName>
        <shortName evidence="9">GluTR</shortName>
        <ecNumber evidence="3 9">1.2.1.70</ecNumber>
    </recommendedName>
</protein>
<dbReference type="HAMAP" id="MF_00087">
    <property type="entry name" value="Glu_tRNA_reductase"/>
    <property type="match status" value="1"/>
</dbReference>
<evidence type="ECO:0000256" key="8">
    <source>
        <dbReference type="ARBA" id="ARBA00068659"/>
    </source>
</evidence>
<evidence type="ECO:0000256" key="10">
    <source>
        <dbReference type="PIRSR" id="PIRSR000445-1"/>
    </source>
</evidence>
<evidence type="ECO:0000256" key="2">
    <source>
        <dbReference type="ARBA" id="ARBA00005916"/>
    </source>
</evidence>
<proteinExistence type="inferred from homology"/>
<evidence type="ECO:0000256" key="7">
    <source>
        <dbReference type="ARBA" id="ARBA00047464"/>
    </source>
</evidence>
<comment type="miscellaneous">
    <text evidence="9">During catalysis, the active site Cys acts as a nucleophile attacking the alpha-carbonyl group of tRNA-bound glutamate with the formation of a thioester intermediate between enzyme and glutamate, and the concomitant release of tRNA(Glu). The thioester intermediate is finally reduced by direct hydride transfer from NADPH, to form the product GSA.</text>
</comment>
<dbReference type="InterPro" id="IPR036453">
    <property type="entry name" value="GluRdtase_dimer_dom_sf"/>
</dbReference>
<feature type="domain" description="Glutamyl-tRNA reductase N-terminal" evidence="17">
    <location>
        <begin position="25"/>
        <end position="176"/>
    </location>
</feature>
<dbReference type="PIRSF" id="PIRSF000445">
    <property type="entry name" value="4pyrrol_synth_GluRdtase"/>
    <property type="match status" value="1"/>
</dbReference>
<dbReference type="InterPro" id="IPR015895">
    <property type="entry name" value="4pyrrol_synth_GluRdtase_N"/>
</dbReference>
<organism evidence="18 19">
    <name type="scientific">Thalassotalea marina</name>
    <dbReference type="NCBI Taxonomy" id="1673741"/>
    <lineage>
        <taxon>Bacteria</taxon>
        <taxon>Pseudomonadati</taxon>
        <taxon>Pseudomonadota</taxon>
        <taxon>Gammaproteobacteria</taxon>
        <taxon>Alteromonadales</taxon>
        <taxon>Colwelliaceae</taxon>
        <taxon>Thalassotalea</taxon>
    </lineage>
</organism>
<comment type="function">
    <text evidence="9">Catalyzes the NADPH-dependent reduction of glutamyl-tRNA(Glu) to glutamate 1-semialdehyde (GSA).</text>
</comment>
<dbReference type="SUPFAM" id="SSF69742">
    <property type="entry name" value="Glutamyl tRNA-reductase catalytic, N-terminal domain"/>
    <property type="match status" value="1"/>
</dbReference>
<feature type="domain" description="Tetrapyrrole biosynthesis glutamyl-tRNA reductase dimerisation" evidence="15">
    <location>
        <begin position="340"/>
        <end position="437"/>
    </location>
</feature>
<dbReference type="Gene3D" id="3.30.460.30">
    <property type="entry name" value="Glutamyl-tRNA reductase, N-terminal domain"/>
    <property type="match status" value="1"/>
</dbReference>
<dbReference type="InterPro" id="IPR000343">
    <property type="entry name" value="4pyrrol_synth_GluRdtase"/>
</dbReference>
<dbReference type="GO" id="GO:0050661">
    <property type="term" value="F:NADP binding"/>
    <property type="evidence" value="ECO:0007669"/>
    <property type="project" value="InterPro"/>
</dbReference>
<evidence type="ECO:0000313" key="18">
    <source>
        <dbReference type="EMBL" id="GHF95586.1"/>
    </source>
</evidence>
<comment type="catalytic activity">
    <reaction evidence="7 9 14">
        <text>(S)-4-amino-5-oxopentanoate + tRNA(Glu) + NADP(+) = L-glutamyl-tRNA(Glu) + NADPH + H(+)</text>
        <dbReference type="Rhea" id="RHEA:12344"/>
        <dbReference type="Rhea" id="RHEA-COMP:9663"/>
        <dbReference type="Rhea" id="RHEA-COMP:9680"/>
        <dbReference type="ChEBI" id="CHEBI:15378"/>
        <dbReference type="ChEBI" id="CHEBI:57501"/>
        <dbReference type="ChEBI" id="CHEBI:57783"/>
        <dbReference type="ChEBI" id="CHEBI:58349"/>
        <dbReference type="ChEBI" id="CHEBI:78442"/>
        <dbReference type="ChEBI" id="CHEBI:78520"/>
        <dbReference type="EC" id="1.2.1.70"/>
    </reaction>
</comment>
<dbReference type="GO" id="GO:0019353">
    <property type="term" value="P:protoporphyrinogen IX biosynthetic process from glutamate"/>
    <property type="evidence" value="ECO:0007669"/>
    <property type="project" value="TreeGrafter"/>
</dbReference>